<evidence type="ECO:0000313" key="2">
    <source>
        <dbReference type="EMBL" id="CAK8989873.1"/>
    </source>
</evidence>
<keyword evidence="3" id="KW-1185">Reference proteome</keyword>
<sequence>MDEPAQKQFVADNMDSDLQFVLADSGVGAGTSSGDRTPLWELAEVYAPYVTPGLRFEGLDTPEGRAQSASVVSSWEVAQEYIAKEVEIRAEAKVLGQPRALQVHERQAMLKAVEQVYGILQEAESPSADYLSVKAEETESNEPIAAPLDEVTSKKDSTTSGMQYRAKAWLHGLTPDPFNRFVDFILGDRVYNIQVPSLQGEGVQKVKPDWTIILAYEHKLRKEAFKLVIREGYTLAEALGSVIKDADLKETYFTTPVALRAAMSVERHPPNKFQRSSYKGFGDFKGDWKGKGKSWKGGKGDKGGKGSKGEVKVMYLFAGKKRQAGNSKGEGKDLGTTEGGPPCPNFSMVNQTQKPIVDLTSGEPVREPSVESIRPLTQADEVEAFDMVSCLNSGHPIRVEWDTFERDFIDGFGLWSPTRWPPAARGVRRSVAMKRLAFETFSLLADTVRQCIPDVRSAAFALVTGKFQASPFVGEPLESLRTQWAGLLRDPADALVIDSGQPFLLRGMAQWLTVFEDPDVGWLVDAEDCFATGVPLGVDAPLPRSPQVFPEKVKHRKLVDSDFNPVASNYPSAQLSTAELESKFREEELAGRMYPTRYSVLKEEFGEERIRIASMAAITKPDGSIRPLHDGTHSVQVNNRIVYRDQIQCPGPPEVASVVRESVETRE</sequence>
<reference evidence="2 3" key="1">
    <citation type="submission" date="2024-02" db="EMBL/GenBank/DDBJ databases">
        <authorList>
            <person name="Chen Y."/>
            <person name="Shah S."/>
            <person name="Dougan E. K."/>
            <person name="Thang M."/>
            <person name="Chan C."/>
        </authorList>
    </citation>
    <scope>NUCLEOTIDE SEQUENCE [LARGE SCALE GENOMIC DNA]</scope>
</reference>
<dbReference type="Proteomes" id="UP001642484">
    <property type="component" value="Unassembled WGS sequence"/>
</dbReference>
<name>A0ABP0HJB2_9DINO</name>
<accession>A0ABP0HJB2</accession>
<protein>
    <submittedName>
        <fullName evidence="2">Uncharacterized protein</fullName>
    </submittedName>
</protein>
<proteinExistence type="predicted"/>
<dbReference type="EMBL" id="CAXAMN010000653">
    <property type="protein sequence ID" value="CAK8989873.1"/>
    <property type="molecule type" value="Genomic_DNA"/>
</dbReference>
<organism evidence="2 3">
    <name type="scientific">Durusdinium trenchii</name>
    <dbReference type="NCBI Taxonomy" id="1381693"/>
    <lineage>
        <taxon>Eukaryota</taxon>
        <taxon>Sar</taxon>
        <taxon>Alveolata</taxon>
        <taxon>Dinophyceae</taxon>
        <taxon>Suessiales</taxon>
        <taxon>Symbiodiniaceae</taxon>
        <taxon>Durusdinium</taxon>
    </lineage>
</organism>
<gene>
    <name evidence="2" type="ORF">CCMP2556_LOCUS1831</name>
</gene>
<evidence type="ECO:0000256" key="1">
    <source>
        <dbReference type="SAM" id="MobiDB-lite"/>
    </source>
</evidence>
<evidence type="ECO:0000313" key="3">
    <source>
        <dbReference type="Proteomes" id="UP001642484"/>
    </source>
</evidence>
<feature type="region of interest" description="Disordered" evidence="1">
    <location>
        <begin position="323"/>
        <end position="345"/>
    </location>
</feature>
<feature type="non-terminal residue" evidence="2">
    <location>
        <position position="667"/>
    </location>
</feature>
<comment type="caution">
    <text evidence="2">The sequence shown here is derived from an EMBL/GenBank/DDBJ whole genome shotgun (WGS) entry which is preliminary data.</text>
</comment>